<evidence type="ECO:0000256" key="1">
    <source>
        <dbReference type="ARBA" id="ARBA00022679"/>
    </source>
</evidence>
<reference evidence="3" key="1">
    <citation type="submission" date="2020-05" db="EMBL/GenBank/DDBJ databases">
        <authorList>
            <person name="Brown S."/>
            <person name="Huntemann M."/>
            <person name="Clum A."/>
            <person name="Spunde A."/>
            <person name="Palaniappan K."/>
            <person name="Ritter S."/>
            <person name="Mikhailova N."/>
            <person name="Chen I.-M."/>
            <person name="Stamatis D."/>
            <person name="Reddy T."/>
            <person name="O'Malley R."/>
            <person name="Daum C."/>
            <person name="Shapiro N."/>
            <person name="Ivanova N."/>
            <person name="Kyrpides N."/>
            <person name="Woyke T."/>
        </authorList>
    </citation>
    <scope>NUCLEOTIDE SEQUENCE</scope>
    <source>
        <strain evidence="3">DJ080</strain>
    </source>
</reference>
<comment type="caution">
    <text evidence="3">The sequence shown here is derived from an EMBL/GenBank/DDBJ whole genome shotgun (WGS) entry which is preliminary data.</text>
</comment>
<dbReference type="GO" id="GO:0032259">
    <property type="term" value="P:methylation"/>
    <property type="evidence" value="ECO:0007669"/>
    <property type="project" value="UniProtKB-KW"/>
</dbReference>
<keyword evidence="1" id="KW-0808">Transferase</keyword>
<evidence type="ECO:0000313" key="4">
    <source>
        <dbReference type="Proteomes" id="UP001193748"/>
    </source>
</evidence>
<dbReference type="Gene3D" id="3.40.50.150">
    <property type="entry name" value="Vaccinia Virus protein VP39"/>
    <property type="match status" value="1"/>
</dbReference>
<dbReference type="EMBL" id="JABSWW010000001">
    <property type="protein sequence ID" value="NRT88419.1"/>
    <property type="molecule type" value="Genomic_DNA"/>
</dbReference>
<accession>A0AAX0B1V5</accession>
<proteinExistence type="predicted"/>
<gene>
    <name evidence="3" type="ORF">B0H41_002098</name>
</gene>
<dbReference type="Proteomes" id="UP001193748">
    <property type="component" value="Unassembled WGS sequence"/>
</dbReference>
<evidence type="ECO:0000259" key="2">
    <source>
        <dbReference type="Pfam" id="PF13649"/>
    </source>
</evidence>
<organism evidence="3 4">
    <name type="scientific">Clostridium beijerinckii</name>
    <name type="common">Clostridium MP</name>
    <dbReference type="NCBI Taxonomy" id="1520"/>
    <lineage>
        <taxon>Bacteria</taxon>
        <taxon>Bacillati</taxon>
        <taxon>Bacillota</taxon>
        <taxon>Clostridia</taxon>
        <taxon>Eubacteriales</taxon>
        <taxon>Clostridiaceae</taxon>
        <taxon>Clostridium</taxon>
    </lineage>
</organism>
<protein>
    <submittedName>
        <fullName evidence="3">SAM-dependent methyltransferase</fullName>
    </submittedName>
</protein>
<dbReference type="InterPro" id="IPR029063">
    <property type="entry name" value="SAM-dependent_MTases_sf"/>
</dbReference>
<dbReference type="PANTHER" id="PTHR43861">
    <property type="entry name" value="TRANS-ACONITATE 2-METHYLTRANSFERASE-RELATED"/>
    <property type="match status" value="1"/>
</dbReference>
<dbReference type="CDD" id="cd02440">
    <property type="entry name" value="AdoMet_MTases"/>
    <property type="match status" value="1"/>
</dbReference>
<evidence type="ECO:0000313" key="3">
    <source>
        <dbReference type="EMBL" id="NRT88419.1"/>
    </source>
</evidence>
<dbReference type="AlphaFoldDB" id="A0AAX0B1V5"/>
<keyword evidence="3" id="KW-0489">Methyltransferase</keyword>
<dbReference type="PANTHER" id="PTHR43861:SF6">
    <property type="entry name" value="METHYLTRANSFERASE TYPE 11"/>
    <property type="match status" value="1"/>
</dbReference>
<dbReference type="InterPro" id="IPR041698">
    <property type="entry name" value="Methyltransf_25"/>
</dbReference>
<feature type="domain" description="Methyltransferase" evidence="2">
    <location>
        <begin position="46"/>
        <end position="140"/>
    </location>
</feature>
<dbReference type="GO" id="GO:0008168">
    <property type="term" value="F:methyltransferase activity"/>
    <property type="evidence" value="ECO:0007669"/>
    <property type="project" value="UniProtKB-KW"/>
</dbReference>
<dbReference type="SUPFAM" id="SSF53335">
    <property type="entry name" value="S-adenosyl-L-methionine-dependent methyltransferases"/>
    <property type="match status" value="1"/>
</dbReference>
<dbReference type="Gene3D" id="2.20.25.110">
    <property type="entry name" value="S-adenosyl-L-methionine-dependent methyltransferases"/>
    <property type="match status" value="1"/>
</dbReference>
<dbReference type="Pfam" id="PF13649">
    <property type="entry name" value="Methyltransf_25"/>
    <property type="match status" value="1"/>
</dbReference>
<sequence>MIKQMAYKEFANIYDELIYEDINYDKVADKIINICRENNLKFEDYLDLACGTGNVSINVAKYFKTVYAVDLSDDMLNVAFDKFKKNKIKAKVICQDMCELSLNKRFDLITSVLDSTNYITEDEDLLDYFSNVYEHLKENGIFIFDINSYYKLSTVLGNNIYTYSSEEIFYTWENSFEDDVLNMFLTFFVKTENELYKKFEEEHFERAYKESYIEDILKKCNFRIINKFSGYSDEEVNENSERILYIVSK</sequence>
<reference evidence="3" key="2">
    <citation type="journal article" date="2022" name="Nat. Biotechnol.">
        <title>Carbon-negative production of acetone and isopropanol by gas fermentation at industrial pilot scale.</title>
        <authorList>
            <person name="Liew F.E."/>
            <person name="Nogle R."/>
            <person name="Abdalla T."/>
            <person name="Rasor B.J."/>
            <person name="Canter C."/>
            <person name="Jensen R.O."/>
            <person name="Wang L."/>
            <person name="Strutz J."/>
            <person name="Chirania P."/>
            <person name="De Tissera S."/>
            <person name="Mueller A.P."/>
            <person name="Ruan Z."/>
            <person name="Gao A."/>
            <person name="Tran L."/>
            <person name="Engle N.L."/>
            <person name="Bromley J.C."/>
            <person name="Daniell J."/>
            <person name="Conrado R."/>
            <person name="Tschaplinski T.J."/>
            <person name="Giannone R.J."/>
            <person name="Hettich R.L."/>
            <person name="Karim A.S."/>
            <person name="Simpson S.D."/>
            <person name="Brown S.D."/>
            <person name="Leang C."/>
            <person name="Jewett M.C."/>
            <person name="Kopke M."/>
        </authorList>
    </citation>
    <scope>NUCLEOTIDE SEQUENCE</scope>
    <source>
        <strain evidence="3">DJ080</strain>
    </source>
</reference>
<name>A0AAX0B1V5_CLOBE</name>